<keyword evidence="3" id="KW-1185">Reference proteome</keyword>
<evidence type="ECO:0000313" key="2">
    <source>
        <dbReference type="EMBL" id="GIK01653.1"/>
    </source>
</evidence>
<evidence type="ECO:0000256" key="1">
    <source>
        <dbReference type="SAM" id="SignalP"/>
    </source>
</evidence>
<dbReference type="Proteomes" id="UP000710440">
    <property type="component" value="Unassembled WGS sequence"/>
</dbReference>
<dbReference type="GeneID" id="66933673"/>
<gene>
    <name evidence="2" type="ORF">Aspvir_005691</name>
</gene>
<name>A0A9P3BW22_ASPVI</name>
<comment type="caution">
    <text evidence="2">The sequence shown here is derived from an EMBL/GenBank/DDBJ whole genome shotgun (WGS) entry which is preliminary data.</text>
</comment>
<evidence type="ECO:0000313" key="3">
    <source>
        <dbReference type="Proteomes" id="UP000710440"/>
    </source>
</evidence>
<protein>
    <submittedName>
        <fullName evidence="2">Uncharacterized protein</fullName>
    </submittedName>
</protein>
<reference evidence="2 3" key="1">
    <citation type="submission" date="2021-02" db="EMBL/GenBank/DDBJ databases">
        <title>Pan-genome distribution and transcriptional activeness of fungal secondary metabolism genes in Aspergillus section Fumigati.</title>
        <authorList>
            <person name="Takahashi H."/>
            <person name="Umemura M."/>
            <person name="Ninomiya A."/>
            <person name="Kusuya Y."/>
            <person name="Urayama S."/>
            <person name="Shimizu M."/>
            <person name="Watanabe A."/>
            <person name="Kamei K."/>
            <person name="Yaguchi T."/>
            <person name="Hagiwara D."/>
        </authorList>
    </citation>
    <scope>NUCLEOTIDE SEQUENCE [LARGE SCALE GENOMIC DNA]</scope>
    <source>
        <strain evidence="2 3">IFM 47045</strain>
    </source>
</reference>
<sequence>MKFTGIVASLAVASSVSALAIPQTPVDATLSKLNNALNNVEGLVGGLLGGVCQEVDLTQVQTELTDIKGQLTKLVPVSVASKRDIVGTASNVAMPVTNVAGGAVKTVEGVAKPVTDVVGGAVGTVKDTAGGAVVTVKNIASGAVETVTGTVGVNILAQNLVSKVKSGVLDAAGVENVLNTIGQAGGLSPTSITSILAGLL</sequence>
<keyword evidence="1" id="KW-0732">Signal</keyword>
<organism evidence="2 3">
    <name type="scientific">Aspergillus viridinutans</name>
    <dbReference type="NCBI Taxonomy" id="75553"/>
    <lineage>
        <taxon>Eukaryota</taxon>
        <taxon>Fungi</taxon>
        <taxon>Dikarya</taxon>
        <taxon>Ascomycota</taxon>
        <taxon>Pezizomycotina</taxon>
        <taxon>Eurotiomycetes</taxon>
        <taxon>Eurotiomycetidae</taxon>
        <taxon>Eurotiales</taxon>
        <taxon>Aspergillaceae</taxon>
        <taxon>Aspergillus</taxon>
        <taxon>Aspergillus subgen. Fumigati</taxon>
    </lineage>
</organism>
<feature type="chain" id="PRO_5040490181" evidence="1">
    <location>
        <begin position="19"/>
        <end position="200"/>
    </location>
</feature>
<dbReference type="AlphaFoldDB" id="A0A9P3BW22"/>
<accession>A0A9P3BW22</accession>
<feature type="signal peptide" evidence="1">
    <location>
        <begin position="1"/>
        <end position="18"/>
    </location>
</feature>
<dbReference type="EMBL" id="BOPL01000003">
    <property type="protein sequence ID" value="GIK01653.1"/>
    <property type="molecule type" value="Genomic_DNA"/>
</dbReference>
<dbReference type="RefSeq" id="XP_043124839.1">
    <property type="nucleotide sequence ID" value="XM_043268904.1"/>
</dbReference>
<proteinExistence type="predicted"/>
<dbReference type="OrthoDB" id="4492304at2759"/>